<keyword evidence="1" id="KW-0808">Transferase</keyword>
<dbReference type="EMBL" id="MQMF01000001">
    <property type="protein sequence ID" value="OOE14221.1"/>
    <property type="molecule type" value="Genomic_DNA"/>
</dbReference>
<dbReference type="RefSeq" id="WP_077359642.1">
    <property type="nucleotide sequence ID" value="NZ_MQMF01000001.1"/>
</dbReference>
<dbReference type="Pfam" id="PF13527">
    <property type="entry name" value="Acetyltransf_9"/>
    <property type="match status" value="1"/>
</dbReference>
<reference evidence="4 5" key="1">
    <citation type="submission" date="2016-11" db="EMBL/GenBank/DDBJ databases">
        <authorList>
            <person name="Jaros S."/>
            <person name="Januszkiewicz K."/>
            <person name="Wedrychowicz H."/>
        </authorList>
    </citation>
    <scope>NUCLEOTIDE SEQUENCE [LARGE SCALE GENOMIC DNA]</scope>
    <source>
        <strain evidence="4 5">Con a/3</strain>
    </source>
</reference>
<evidence type="ECO:0000313" key="5">
    <source>
        <dbReference type="Proteomes" id="UP000188597"/>
    </source>
</evidence>
<evidence type="ECO:0000259" key="3">
    <source>
        <dbReference type="PROSITE" id="PS51186"/>
    </source>
</evidence>
<sequence length="293" mass="33755">MEVTLQKSQTLNKVHRESLYPLFEQVFGIPSHMLQDYYDRGFWNPHYCPYTLFKENRAIANVSVIPMSWIIDGEPVAAAGIQSVMTLPSERGKGYMKKLMNLVLEDLTNHYSSIFLQTEIPALYEKYGFKKVEEHIFVTEAFQNPSIRNSSLKKLDFLNKRDAEIIHSCFASQHPNSHVITPLNYEHSLYLNLYNPFFSEILFYSEFLETLLVYEVKGQVLKLYDVVSKSSIGLADIYRAIPEVFESIEIHFTPDQLIHTKDLKTKEKEGTLMVKGTLPMNGHPIAFPVTASF</sequence>
<dbReference type="Gene3D" id="3.40.630.30">
    <property type="match status" value="1"/>
</dbReference>
<organism evidence="4 5">
    <name type="scientific">Fictibacillus arsenicus</name>
    <dbReference type="NCBI Taxonomy" id="255247"/>
    <lineage>
        <taxon>Bacteria</taxon>
        <taxon>Bacillati</taxon>
        <taxon>Bacillota</taxon>
        <taxon>Bacilli</taxon>
        <taxon>Bacillales</taxon>
        <taxon>Fictibacillaceae</taxon>
        <taxon>Fictibacillus</taxon>
    </lineage>
</organism>
<evidence type="ECO:0000256" key="1">
    <source>
        <dbReference type="ARBA" id="ARBA00022679"/>
    </source>
</evidence>
<accession>A0A1V3GCV6</accession>
<dbReference type="GO" id="GO:0016747">
    <property type="term" value="F:acyltransferase activity, transferring groups other than amino-acyl groups"/>
    <property type="evidence" value="ECO:0007669"/>
    <property type="project" value="InterPro"/>
</dbReference>
<dbReference type="Proteomes" id="UP000188597">
    <property type="component" value="Unassembled WGS sequence"/>
</dbReference>
<comment type="caution">
    <text evidence="4">The sequence shown here is derived from an EMBL/GenBank/DDBJ whole genome shotgun (WGS) entry which is preliminary data.</text>
</comment>
<feature type="domain" description="N-acetyltransferase" evidence="3">
    <location>
        <begin position="6"/>
        <end position="145"/>
    </location>
</feature>
<protein>
    <recommendedName>
        <fullName evidence="3">N-acetyltransferase domain-containing protein</fullName>
    </recommendedName>
</protein>
<keyword evidence="2" id="KW-0012">Acyltransferase</keyword>
<gene>
    <name evidence="4" type="ORF">UN64_03180</name>
</gene>
<proteinExistence type="predicted"/>
<dbReference type="CDD" id="cd04301">
    <property type="entry name" value="NAT_SF"/>
    <property type="match status" value="1"/>
</dbReference>
<dbReference type="InterPro" id="IPR000182">
    <property type="entry name" value="GNAT_dom"/>
</dbReference>
<dbReference type="PROSITE" id="PS51186">
    <property type="entry name" value="GNAT"/>
    <property type="match status" value="1"/>
</dbReference>
<dbReference type="OrthoDB" id="9804948at2"/>
<dbReference type="InterPro" id="IPR016181">
    <property type="entry name" value="Acyl_CoA_acyltransferase"/>
</dbReference>
<dbReference type="PANTHER" id="PTHR43420:SF47">
    <property type="entry name" value="N-ACETYLTRANSFERASE DOMAIN-CONTAINING PROTEIN"/>
    <property type="match status" value="1"/>
</dbReference>
<dbReference type="InterPro" id="IPR050680">
    <property type="entry name" value="YpeA/RimI_acetyltransf"/>
</dbReference>
<dbReference type="PANTHER" id="PTHR43420">
    <property type="entry name" value="ACETYLTRANSFERASE"/>
    <property type="match status" value="1"/>
</dbReference>
<name>A0A1V3GCV6_9BACL</name>
<dbReference type="SUPFAM" id="SSF55729">
    <property type="entry name" value="Acyl-CoA N-acyltransferases (Nat)"/>
    <property type="match status" value="1"/>
</dbReference>
<evidence type="ECO:0000256" key="2">
    <source>
        <dbReference type="ARBA" id="ARBA00023315"/>
    </source>
</evidence>
<dbReference type="AlphaFoldDB" id="A0A1V3GCV6"/>
<evidence type="ECO:0000313" key="4">
    <source>
        <dbReference type="EMBL" id="OOE14221.1"/>
    </source>
</evidence>